<protein>
    <recommendedName>
        <fullName evidence="10">Golgin subfamily A member 1</fullName>
    </recommendedName>
    <alternativeName>
        <fullName evidence="11">Golgin-97</fullName>
    </alternativeName>
</protein>
<evidence type="ECO:0000256" key="15">
    <source>
        <dbReference type="SAM" id="MobiDB-lite"/>
    </source>
</evidence>
<keyword evidence="9" id="KW-0968">Cytoplasmic vesicle</keyword>
<evidence type="ECO:0000256" key="6">
    <source>
        <dbReference type="ARBA" id="ARBA00023034"/>
    </source>
</evidence>
<evidence type="ECO:0000256" key="14">
    <source>
        <dbReference type="SAM" id="Coils"/>
    </source>
</evidence>
<evidence type="ECO:0000256" key="5">
    <source>
        <dbReference type="ARBA" id="ARBA00022765"/>
    </source>
</evidence>
<dbReference type="PANTHER" id="PTHR23157:SF24">
    <property type="entry name" value="GOLGIN SUBFAMILY A MEMBER 1"/>
    <property type="match status" value="1"/>
</dbReference>
<evidence type="ECO:0000313" key="17">
    <source>
        <dbReference type="Ensembl" id="ENSGAGP00000013489.1"/>
    </source>
</evidence>
<evidence type="ECO:0000256" key="12">
    <source>
        <dbReference type="ARBA" id="ARBA00093371"/>
    </source>
</evidence>
<evidence type="ECO:0000256" key="1">
    <source>
        <dbReference type="ARBA" id="ARBA00004198"/>
    </source>
</evidence>
<evidence type="ECO:0000256" key="3">
    <source>
        <dbReference type="ARBA" id="ARBA00004395"/>
    </source>
</evidence>
<reference evidence="18" key="1">
    <citation type="journal article" date="2017" name="PLoS ONE">
        <title>The Agassiz's desert tortoise genome provides a resource for the conservation of a threatened species.</title>
        <authorList>
            <person name="Tollis M."/>
            <person name="DeNardo D.F."/>
            <person name="Cornelius J.A."/>
            <person name="Dolby G.A."/>
            <person name="Edwards T."/>
            <person name="Henen B.T."/>
            <person name="Karl A.E."/>
            <person name="Murphy R.W."/>
            <person name="Kusumi K."/>
        </authorList>
    </citation>
    <scope>NUCLEOTIDE SEQUENCE [LARGE SCALE GENOMIC DNA]</scope>
</reference>
<comment type="subunit">
    <text evidence="13">Interacts with RAB6A. Directly interacts with TBC1D23. Interacts with FAM91A1; this interaction may be mediated by TBC1D23. Interacts with ARL1; this interaction recruits Golgin-97/GOLGA1 onto the Golgi apparatus.</text>
</comment>
<dbReference type="STRING" id="38772.ENSGAGP00000013489"/>
<evidence type="ECO:0000313" key="18">
    <source>
        <dbReference type="Proteomes" id="UP000291020"/>
    </source>
</evidence>
<dbReference type="GO" id="GO:0005802">
    <property type="term" value="C:trans-Golgi network"/>
    <property type="evidence" value="ECO:0007669"/>
    <property type="project" value="UniProtKB-ARBA"/>
</dbReference>
<dbReference type="Gene3D" id="1.10.220.60">
    <property type="entry name" value="GRIP domain"/>
    <property type="match status" value="1"/>
</dbReference>
<feature type="region of interest" description="Disordered" evidence="15">
    <location>
        <begin position="17"/>
        <end position="59"/>
    </location>
</feature>
<dbReference type="AlphaFoldDB" id="A0A452HFB0"/>
<evidence type="ECO:0000256" key="11">
    <source>
        <dbReference type="ARBA" id="ARBA00078935"/>
    </source>
</evidence>
<reference evidence="17" key="2">
    <citation type="submission" date="2025-08" db="UniProtKB">
        <authorList>
            <consortium name="Ensembl"/>
        </authorList>
    </citation>
    <scope>IDENTIFICATION</scope>
</reference>
<keyword evidence="8" id="KW-0472">Membrane</keyword>
<dbReference type="Proteomes" id="UP000291020">
    <property type="component" value="Unassembled WGS sequence"/>
</dbReference>
<evidence type="ECO:0000256" key="4">
    <source>
        <dbReference type="ARBA" id="ARBA00022553"/>
    </source>
</evidence>
<evidence type="ECO:0000256" key="2">
    <source>
        <dbReference type="ARBA" id="ARBA00004218"/>
    </source>
</evidence>
<evidence type="ECO:0000256" key="7">
    <source>
        <dbReference type="ARBA" id="ARBA00023054"/>
    </source>
</evidence>
<keyword evidence="5" id="KW-0013">ADP-ribosylation</keyword>
<feature type="coiled-coil region" evidence="14">
    <location>
        <begin position="456"/>
        <end position="497"/>
    </location>
</feature>
<reference evidence="17" key="3">
    <citation type="submission" date="2025-09" db="UniProtKB">
        <authorList>
            <consortium name="Ensembl"/>
        </authorList>
    </citation>
    <scope>IDENTIFICATION</scope>
</reference>
<sequence length="607" mass="69615">MFAKLKKKIAEEAAIAPRPGGATRIPRSVSKESVTSVGADSGDDFASDGSSSREDLSSQLLRRNEQIRKLEAKLSDYAEQVRNLQKIKEKLEIALEKHQDSSMKKFQEQNEAYQANRAKMAEGMALALEKKDQEWREKLVHLEKEKEMLSAQLQEMREQSLNLFQKRDEIDELEGFQQQELAKVKHMLLKKEESLSRAEQELEACRQELTHAKKELQVTSNLSLVLSNEVEELRQQHSELEAQRDELVAAEANAENKITALEQIGQELQTFIQHLSADLQNVIDEKNKLIEHLQEKVSSLEKRLEGNFSGDEHVWELLKEKTALEQKLDDTRQQLLTARTNHAETVNLLETQVFPPPSSTHSVGLALLLHTEFSPLKLSSRETVSVEIAKALEETRKQREELQQQVRLLLEPLDYLLCSLPLKVLALEAARAFNKHLYPPEDSEMEQNGEVAAGDIFQLQKDNRDLEQQISEKNKMIKQLQQRMAELKKTLQKELKIRPDNEIPEVREKPNSEVPNAAMTVTNNSDLNDSREINFEYLKHVVLKFMSCRESEAFHLIKAVSVLLNFSQEEENMLKETLEYKMSWFGSKPSPKGSIRPSISNPRTAWS</sequence>
<dbReference type="FunFam" id="1.10.220.60:FF:000002">
    <property type="entry name" value="Golgin subfamily A member 1"/>
    <property type="match status" value="1"/>
</dbReference>
<dbReference type="SMART" id="SM00755">
    <property type="entry name" value="Grip"/>
    <property type="match status" value="1"/>
</dbReference>
<dbReference type="Ensembl" id="ENSGAGT00000015442.1">
    <property type="protein sequence ID" value="ENSGAGP00000013489.1"/>
    <property type="gene ID" value="ENSGAGG00000010303.1"/>
</dbReference>
<feature type="domain" description="GRIP" evidence="16">
    <location>
        <begin position="528"/>
        <end position="577"/>
    </location>
</feature>
<keyword evidence="4" id="KW-0597">Phosphoprotein</keyword>
<keyword evidence="18" id="KW-1185">Reference proteome</keyword>
<accession>A0A452HFB0</accession>
<dbReference type="Pfam" id="PF01465">
    <property type="entry name" value="GRIP"/>
    <property type="match status" value="1"/>
</dbReference>
<evidence type="ECO:0000256" key="8">
    <source>
        <dbReference type="ARBA" id="ARBA00023136"/>
    </source>
</evidence>
<evidence type="ECO:0000256" key="13">
    <source>
        <dbReference type="ARBA" id="ARBA00093537"/>
    </source>
</evidence>
<feature type="region of interest" description="Disordered" evidence="15">
    <location>
        <begin position="587"/>
        <end position="607"/>
    </location>
</feature>
<comment type="function">
    <text evidence="12">Involved in vesicular trafficking at the Golgi apparatus level. Involved in endosome-to-Golgi trafficking. Mechanistically, captures transport vesicles arriving from endosomes via the protein TBC1D23. Recognized vesicles are then tethered to the trans-Golgi before subsequent SNARE engagement and vesicle fusion. Selectively regulates E-cadherin transport from the trans-Golgi network in tubulovesicular carriers.</text>
</comment>
<comment type="subcellular location">
    <subcellularLocation>
        <location evidence="2">Cytoplasmic vesicle</location>
        <location evidence="2">Secretory vesicle</location>
        <location evidence="2">Acrosome</location>
    </subcellularLocation>
    <subcellularLocation>
        <location evidence="3">Golgi apparatus membrane</location>
        <topology evidence="3">Peripheral membrane protein</topology>
    </subcellularLocation>
    <subcellularLocation>
        <location evidence="1">Golgi apparatus</location>
        <location evidence="1">trans-Golgi network membrane</location>
    </subcellularLocation>
</comment>
<dbReference type="GO" id="GO:0001669">
    <property type="term" value="C:acrosomal vesicle"/>
    <property type="evidence" value="ECO:0007669"/>
    <property type="project" value="UniProtKB-SubCell"/>
</dbReference>
<dbReference type="GO" id="GO:0000139">
    <property type="term" value="C:Golgi membrane"/>
    <property type="evidence" value="ECO:0007669"/>
    <property type="project" value="UniProtKB-SubCell"/>
</dbReference>
<evidence type="ECO:0000259" key="16">
    <source>
        <dbReference type="PROSITE" id="PS50913"/>
    </source>
</evidence>
<proteinExistence type="predicted"/>
<keyword evidence="6" id="KW-0333">Golgi apparatus</keyword>
<dbReference type="InterPro" id="IPR051952">
    <property type="entry name" value="Golgi-autophagy_related"/>
</dbReference>
<keyword evidence="7 14" id="KW-0175">Coiled coil</keyword>
<organism evidence="17 18">
    <name type="scientific">Gopherus agassizii</name>
    <name type="common">Agassiz's desert tortoise</name>
    <dbReference type="NCBI Taxonomy" id="38772"/>
    <lineage>
        <taxon>Eukaryota</taxon>
        <taxon>Metazoa</taxon>
        <taxon>Chordata</taxon>
        <taxon>Craniata</taxon>
        <taxon>Vertebrata</taxon>
        <taxon>Euteleostomi</taxon>
        <taxon>Archelosauria</taxon>
        <taxon>Testudinata</taxon>
        <taxon>Testudines</taxon>
        <taxon>Cryptodira</taxon>
        <taxon>Durocryptodira</taxon>
        <taxon>Testudinoidea</taxon>
        <taxon>Testudinidae</taxon>
        <taxon>Gopherus</taxon>
    </lineage>
</organism>
<evidence type="ECO:0000256" key="10">
    <source>
        <dbReference type="ARBA" id="ARBA00070165"/>
    </source>
</evidence>
<evidence type="ECO:0000256" key="9">
    <source>
        <dbReference type="ARBA" id="ARBA00023329"/>
    </source>
</evidence>
<dbReference type="PROSITE" id="PS50913">
    <property type="entry name" value="GRIP"/>
    <property type="match status" value="1"/>
</dbReference>
<dbReference type="PANTHER" id="PTHR23157">
    <property type="entry name" value="GRIP AND COILED-COIL DOMAIN-CONTAINING PROTEIN 1"/>
    <property type="match status" value="1"/>
</dbReference>
<dbReference type="InterPro" id="IPR000237">
    <property type="entry name" value="GRIP_dom"/>
</dbReference>
<name>A0A452HFB0_9SAUR</name>
<feature type="compositionally biased region" description="Polar residues" evidence="15">
    <location>
        <begin position="597"/>
        <end position="607"/>
    </location>
</feature>